<evidence type="ECO:0000256" key="12">
    <source>
        <dbReference type="ARBA" id="ARBA00023136"/>
    </source>
</evidence>
<comment type="catalytic activity">
    <reaction evidence="1">
        <text>ATP + protein L-histidine = ADP + protein N-phospho-L-histidine.</text>
        <dbReference type="EC" id="2.7.13.3"/>
    </reaction>
</comment>
<dbReference type="CDD" id="cd00075">
    <property type="entry name" value="HATPase"/>
    <property type="match status" value="1"/>
</dbReference>
<dbReference type="InterPro" id="IPR003661">
    <property type="entry name" value="HisK_dim/P_dom"/>
</dbReference>
<dbReference type="FunFam" id="3.30.565.10:FF:000006">
    <property type="entry name" value="Sensor histidine kinase WalK"/>
    <property type="match status" value="1"/>
</dbReference>
<proteinExistence type="predicted"/>
<dbReference type="Pfam" id="PF02518">
    <property type="entry name" value="HATPase_c"/>
    <property type="match status" value="1"/>
</dbReference>
<dbReference type="PANTHER" id="PTHR45569">
    <property type="entry name" value="SENSOR PROTEIN KDPD"/>
    <property type="match status" value="1"/>
</dbReference>
<dbReference type="RefSeq" id="WP_020820578.1">
    <property type="nucleotide sequence ID" value="NZ_JANF02000004.1"/>
</dbReference>
<dbReference type="InterPro" id="IPR036097">
    <property type="entry name" value="HisK_dim/P_sf"/>
</dbReference>
<comment type="caution">
    <text evidence="15">The sequence shown here is derived from an EMBL/GenBank/DDBJ whole genome shotgun (WGS) entry which is preliminary data.</text>
</comment>
<evidence type="ECO:0000259" key="14">
    <source>
        <dbReference type="PROSITE" id="PS50109"/>
    </source>
</evidence>
<keyword evidence="10 13" id="KW-1133">Transmembrane helix</keyword>
<evidence type="ECO:0000256" key="2">
    <source>
        <dbReference type="ARBA" id="ARBA00004141"/>
    </source>
</evidence>
<evidence type="ECO:0000256" key="5">
    <source>
        <dbReference type="ARBA" id="ARBA00022679"/>
    </source>
</evidence>
<dbReference type="InterPro" id="IPR005467">
    <property type="entry name" value="His_kinase_dom"/>
</dbReference>
<keyword evidence="9" id="KW-0067">ATP-binding</keyword>
<keyword evidence="11" id="KW-0902">Two-component regulatory system</keyword>
<protein>
    <recommendedName>
        <fullName evidence="3">histidine kinase</fullName>
        <ecNumber evidence="3">2.7.13.3</ecNumber>
    </recommendedName>
</protein>
<evidence type="ECO:0000256" key="13">
    <source>
        <dbReference type="SAM" id="Phobius"/>
    </source>
</evidence>
<evidence type="ECO:0000256" key="8">
    <source>
        <dbReference type="ARBA" id="ARBA00022777"/>
    </source>
</evidence>
<dbReference type="SMART" id="SM00387">
    <property type="entry name" value="HATPase_c"/>
    <property type="match status" value="1"/>
</dbReference>
<dbReference type="PROSITE" id="PS50109">
    <property type="entry name" value="HIS_KIN"/>
    <property type="match status" value="1"/>
</dbReference>
<organism evidence="15 16">
    <name type="scientific">Sphingobium indicum F2</name>
    <dbReference type="NCBI Taxonomy" id="1450518"/>
    <lineage>
        <taxon>Bacteria</taxon>
        <taxon>Pseudomonadati</taxon>
        <taxon>Pseudomonadota</taxon>
        <taxon>Alphaproteobacteria</taxon>
        <taxon>Sphingomonadales</taxon>
        <taxon>Sphingomonadaceae</taxon>
        <taxon>Sphingobium</taxon>
    </lineage>
</organism>
<evidence type="ECO:0000256" key="6">
    <source>
        <dbReference type="ARBA" id="ARBA00022692"/>
    </source>
</evidence>
<dbReference type="SUPFAM" id="SSF47384">
    <property type="entry name" value="Homodimeric domain of signal transducing histidine kinase"/>
    <property type="match status" value="1"/>
</dbReference>
<dbReference type="Gene3D" id="1.10.287.130">
    <property type="match status" value="1"/>
</dbReference>
<dbReference type="AlphaFoldDB" id="A0A8E1C472"/>
<dbReference type="InterPro" id="IPR052023">
    <property type="entry name" value="Histidine_kinase_KdpD"/>
</dbReference>
<evidence type="ECO:0000313" key="15">
    <source>
        <dbReference type="EMBL" id="KER38047.1"/>
    </source>
</evidence>
<feature type="transmembrane region" description="Helical" evidence="13">
    <location>
        <begin position="101"/>
        <end position="121"/>
    </location>
</feature>
<evidence type="ECO:0000256" key="4">
    <source>
        <dbReference type="ARBA" id="ARBA00022553"/>
    </source>
</evidence>
<dbReference type="GO" id="GO:0005524">
    <property type="term" value="F:ATP binding"/>
    <property type="evidence" value="ECO:0007669"/>
    <property type="project" value="UniProtKB-KW"/>
</dbReference>
<evidence type="ECO:0000256" key="11">
    <source>
        <dbReference type="ARBA" id="ARBA00023012"/>
    </source>
</evidence>
<dbReference type="PANTHER" id="PTHR45569:SF1">
    <property type="entry name" value="SENSOR PROTEIN KDPD"/>
    <property type="match status" value="1"/>
</dbReference>
<dbReference type="InterPro" id="IPR038318">
    <property type="entry name" value="KdpD_sf"/>
</dbReference>
<evidence type="ECO:0000256" key="1">
    <source>
        <dbReference type="ARBA" id="ARBA00000085"/>
    </source>
</evidence>
<dbReference type="GO" id="GO:0005886">
    <property type="term" value="C:plasma membrane"/>
    <property type="evidence" value="ECO:0007669"/>
    <property type="project" value="TreeGrafter"/>
</dbReference>
<keyword evidence="5" id="KW-0808">Transferase</keyword>
<dbReference type="InterPro" id="IPR025201">
    <property type="entry name" value="KdpD_TM"/>
</dbReference>
<dbReference type="EMBL" id="JANF02000004">
    <property type="protein sequence ID" value="KER38047.1"/>
    <property type="molecule type" value="Genomic_DNA"/>
</dbReference>
<dbReference type="Proteomes" id="UP000028135">
    <property type="component" value="Unassembled WGS sequence"/>
</dbReference>
<feature type="transmembrane region" description="Helical" evidence="13">
    <location>
        <begin position="22"/>
        <end position="42"/>
    </location>
</feature>
<feature type="domain" description="Histidine kinase" evidence="14">
    <location>
        <begin position="281"/>
        <end position="499"/>
    </location>
</feature>
<feature type="transmembrane region" description="Helical" evidence="13">
    <location>
        <begin position="49"/>
        <end position="81"/>
    </location>
</feature>
<dbReference type="EC" id="2.7.13.3" evidence="3"/>
<dbReference type="InterPro" id="IPR003594">
    <property type="entry name" value="HATPase_dom"/>
</dbReference>
<dbReference type="InterPro" id="IPR004358">
    <property type="entry name" value="Sig_transdc_His_kin-like_C"/>
</dbReference>
<evidence type="ECO:0000256" key="3">
    <source>
        <dbReference type="ARBA" id="ARBA00012438"/>
    </source>
</evidence>
<dbReference type="GO" id="GO:0000155">
    <property type="term" value="F:phosphorelay sensor kinase activity"/>
    <property type="evidence" value="ECO:0007669"/>
    <property type="project" value="InterPro"/>
</dbReference>
<keyword evidence="6 13" id="KW-0812">Transmembrane</keyword>
<dbReference type="Gene3D" id="3.30.565.10">
    <property type="entry name" value="Histidine kinase-like ATPase, C-terminal domain"/>
    <property type="match status" value="1"/>
</dbReference>
<dbReference type="CDD" id="cd00082">
    <property type="entry name" value="HisKA"/>
    <property type="match status" value="1"/>
</dbReference>
<accession>A0A8E1C472</accession>
<keyword evidence="4" id="KW-0597">Phosphoprotein</keyword>
<dbReference type="Pfam" id="PF13493">
    <property type="entry name" value="DUF4118"/>
    <property type="match status" value="1"/>
</dbReference>
<reference evidence="15 16" key="1">
    <citation type="submission" date="2014-05" db="EMBL/GenBank/DDBJ databases">
        <title>Genome Announcement of Sphingobium lucknowense F2.</title>
        <authorList>
            <person name="Lal R."/>
            <person name="Negi V."/>
            <person name="Lata P."/>
            <person name="Sangwan N."/>
            <person name="Gupta S.K."/>
            <person name="Rao D.L.N."/>
            <person name="Das S."/>
        </authorList>
    </citation>
    <scope>NUCLEOTIDE SEQUENCE [LARGE SCALE GENOMIC DNA]</scope>
    <source>
        <strain evidence="15 16">F2</strain>
    </source>
</reference>
<dbReference type="SMART" id="SM00388">
    <property type="entry name" value="HisKA"/>
    <property type="match status" value="1"/>
</dbReference>
<dbReference type="Gene3D" id="1.20.120.620">
    <property type="entry name" value="Backbone structure of the membrane domain of e. Coli histidine kinase receptor kdpd"/>
    <property type="match status" value="1"/>
</dbReference>
<evidence type="ECO:0000256" key="7">
    <source>
        <dbReference type="ARBA" id="ARBA00022741"/>
    </source>
</evidence>
<dbReference type="PRINTS" id="PR00344">
    <property type="entry name" value="BCTRLSENSOR"/>
</dbReference>
<evidence type="ECO:0000256" key="9">
    <source>
        <dbReference type="ARBA" id="ARBA00022840"/>
    </source>
</evidence>
<name>A0A8E1C472_9SPHN</name>
<evidence type="ECO:0000313" key="16">
    <source>
        <dbReference type="Proteomes" id="UP000028135"/>
    </source>
</evidence>
<dbReference type="SUPFAM" id="SSF55874">
    <property type="entry name" value="ATPase domain of HSP90 chaperone/DNA topoisomerase II/histidine kinase"/>
    <property type="match status" value="1"/>
</dbReference>
<keyword evidence="8" id="KW-0418">Kinase</keyword>
<sequence>MIDRQHREPGPPEDARPLSLDWRALVLAAAIVLPSWFIAIYAQPSLGRVAAALFFVLGVVICGALGGLGAALAAATAAFLLYNFYLVEPVLSFQISTGRDIIPLLLFSLCAVVAGILAARLKERAQAADYSNRQLSSLLDISQSLQSAVRVSDIAATLDDHLTGAVGTATRLFLVRDGSFDAAQNRSGSDGGLELVREAAVSSKSPQRNEPYTAYRLDSSAGFEGVILFEHGSSPRLESAFMSALANLIALAVERAALSESISESRAQARTEELKTALLSSVSHDFRTPLTAISASASSLIEFRDKLEPAAAERLLRGIVNECDRLNRYTSNLLEMSRLEAGQSLARTQTLGVADTISAIMQRIRARAGRRQIVRHLSGHDLLVTVDAAMFELVLVNVLDNAIIYSEDGTRIDVDIRRDGDCCIIAVSDEGQGISAEDLERVFTRFYRVSHPRSLPRGSGLGLAIAKGFVEALDGRIDARSPGAYGRGTTITITLPLTTENPPA</sequence>
<keyword evidence="7" id="KW-0547">Nucleotide-binding</keyword>
<evidence type="ECO:0000256" key="10">
    <source>
        <dbReference type="ARBA" id="ARBA00022989"/>
    </source>
</evidence>
<dbReference type="Pfam" id="PF00512">
    <property type="entry name" value="HisKA"/>
    <property type="match status" value="1"/>
</dbReference>
<comment type="subcellular location">
    <subcellularLocation>
        <location evidence="2">Membrane</location>
        <topology evidence="2">Multi-pass membrane protein</topology>
    </subcellularLocation>
</comment>
<keyword evidence="12 13" id="KW-0472">Membrane</keyword>
<gene>
    <name evidence="15" type="ORF">AL00_01580</name>
</gene>
<dbReference type="InterPro" id="IPR036890">
    <property type="entry name" value="HATPase_C_sf"/>
</dbReference>